<sequence length="296" mass="33852">MNLEQIKTFLTVYRSGSFQKAAELLFIPQPTVSHRIHQLEKQVGKPLIIRRKSGNLLTTEGKAFYPYALQLLEVLEQGQIAIDKAAKHEEVRLEIGCTNSLSNPFLYDILQGFTSHFPHMHIKVHSFSTTEIIHAIRMGTFNIGLSRYAIDDTELSFRMLDSEHVTFIVSRKHPWAGKRSVTLEEVAQHPLIVYQEGKQYRETIEFVFNQRNLVYQVKYEMHNLELIKQMVGGSHVATLFAPSYMGNELAGGQLVAIPIQGRPFPMRQTFLVYNKAKLTAADKLFHDHVLTMKMPG</sequence>
<evidence type="ECO:0000256" key="4">
    <source>
        <dbReference type="ARBA" id="ARBA00023163"/>
    </source>
</evidence>
<keyword evidence="2" id="KW-0805">Transcription regulation</keyword>
<proteinExistence type="inferred from homology"/>
<dbReference type="InterPro" id="IPR000847">
    <property type="entry name" value="LysR_HTH_N"/>
</dbReference>
<dbReference type="GO" id="GO:0000976">
    <property type="term" value="F:transcription cis-regulatory region binding"/>
    <property type="evidence" value="ECO:0007669"/>
    <property type="project" value="TreeGrafter"/>
</dbReference>
<dbReference type="SUPFAM" id="SSF46785">
    <property type="entry name" value="Winged helix' DNA-binding domain"/>
    <property type="match status" value="1"/>
</dbReference>
<dbReference type="PANTHER" id="PTHR30126">
    <property type="entry name" value="HTH-TYPE TRANSCRIPTIONAL REGULATOR"/>
    <property type="match status" value="1"/>
</dbReference>
<accession>A0A927GPW6</accession>
<reference evidence="6" key="1">
    <citation type="submission" date="2020-09" db="EMBL/GenBank/DDBJ databases">
        <title>A novel bacterium of genus Paenibacillus, isolated from South China Sea.</title>
        <authorList>
            <person name="Huang H."/>
            <person name="Mo K."/>
            <person name="Hu Y."/>
        </authorList>
    </citation>
    <scope>NUCLEOTIDE SEQUENCE</scope>
    <source>
        <strain evidence="6">IB182496</strain>
    </source>
</reference>
<dbReference type="PROSITE" id="PS50931">
    <property type="entry name" value="HTH_LYSR"/>
    <property type="match status" value="1"/>
</dbReference>
<dbReference type="PANTHER" id="PTHR30126:SF40">
    <property type="entry name" value="HTH-TYPE TRANSCRIPTIONAL REGULATOR GLTR"/>
    <property type="match status" value="1"/>
</dbReference>
<dbReference type="GO" id="GO:0003700">
    <property type="term" value="F:DNA-binding transcription factor activity"/>
    <property type="evidence" value="ECO:0007669"/>
    <property type="project" value="InterPro"/>
</dbReference>
<evidence type="ECO:0000256" key="2">
    <source>
        <dbReference type="ARBA" id="ARBA00023015"/>
    </source>
</evidence>
<dbReference type="Gene3D" id="3.40.190.290">
    <property type="match status" value="1"/>
</dbReference>
<dbReference type="Pfam" id="PF03466">
    <property type="entry name" value="LysR_substrate"/>
    <property type="match status" value="1"/>
</dbReference>
<dbReference type="CDD" id="cd05466">
    <property type="entry name" value="PBP2_LTTR_substrate"/>
    <property type="match status" value="1"/>
</dbReference>
<dbReference type="SUPFAM" id="SSF53850">
    <property type="entry name" value="Periplasmic binding protein-like II"/>
    <property type="match status" value="1"/>
</dbReference>
<dbReference type="InterPro" id="IPR036388">
    <property type="entry name" value="WH-like_DNA-bd_sf"/>
</dbReference>
<dbReference type="InterPro" id="IPR036390">
    <property type="entry name" value="WH_DNA-bd_sf"/>
</dbReference>
<protein>
    <submittedName>
        <fullName evidence="6">LysR family transcriptional regulator</fullName>
    </submittedName>
</protein>
<evidence type="ECO:0000313" key="6">
    <source>
        <dbReference type="EMBL" id="MBD2843753.1"/>
    </source>
</evidence>
<dbReference type="InterPro" id="IPR005119">
    <property type="entry name" value="LysR_subst-bd"/>
</dbReference>
<evidence type="ECO:0000259" key="5">
    <source>
        <dbReference type="PROSITE" id="PS50931"/>
    </source>
</evidence>
<dbReference type="FunFam" id="1.10.10.10:FF:000001">
    <property type="entry name" value="LysR family transcriptional regulator"/>
    <property type="match status" value="1"/>
</dbReference>
<evidence type="ECO:0000256" key="1">
    <source>
        <dbReference type="ARBA" id="ARBA00009437"/>
    </source>
</evidence>
<comment type="similarity">
    <text evidence="1">Belongs to the LysR transcriptional regulatory family.</text>
</comment>
<organism evidence="6 7">
    <name type="scientific">Paenibacillus sabuli</name>
    <dbReference type="NCBI Taxonomy" id="2772509"/>
    <lineage>
        <taxon>Bacteria</taxon>
        <taxon>Bacillati</taxon>
        <taxon>Bacillota</taxon>
        <taxon>Bacilli</taxon>
        <taxon>Bacillales</taxon>
        <taxon>Paenibacillaceae</taxon>
        <taxon>Paenibacillus</taxon>
    </lineage>
</organism>
<dbReference type="Pfam" id="PF00126">
    <property type="entry name" value="HTH_1"/>
    <property type="match status" value="1"/>
</dbReference>
<keyword evidence="4" id="KW-0804">Transcription</keyword>
<keyword evidence="7" id="KW-1185">Reference proteome</keyword>
<keyword evidence="3" id="KW-0238">DNA-binding</keyword>
<dbReference type="Proteomes" id="UP000621560">
    <property type="component" value="Unassembled WGS sequence"/>
</dbReference>
<evidence type="ECO:0000313" key="7">
    <source>
        <dbReference type="Proteomes" id="UP000621560"/>
    </source>
</evidence>
<feature type="domain" description="HTH lysR-type" evidence="5">
    <location>
        <begin position="1"/>
        <end position="58"/>
    </location>
</feature>
<dbReference type="AlphaFoldDB" id="A0A927GPW6"/>
<dbReference type="Gene3D" id="1.10.10.10">
    <property type="entry name" value="Winged helix-like DNA-binding domain superfamily/Winged helix DNA-binding domain"/>
    <property type="match status" value="1"/>
</dbReference>
<dbReference type="EMBL" id="JACXIZ010000004">
    <property type="protein sequence ID" value="MBD2843753.1"/>
    <property type="molecule type" value="Genomic_DNA"/>
</dbReference>
<gene>
    <name evidence="6" type="ORF">IDH44_01000</name>
</gene>
<dbReference type="PRINTS" id="PR00039">
    <property type="entry name" value="HTHLYSR"/>
</dbReference>
<dbReference type="RefSeq" id="WP_190913846.1">
    <property type="nucleotide sequence ID" value="NZ_JACXIZ010000004.1"/>
</dbReference>
<comment type="caution">
    <text evidence="6">The sequence shown here is derived from an EMBL/GenBank/DDBJ whole genome shotgun (WGS) entry which is preliminary data.</text>
</comment>
<evidence type="ECO:0000256" key="3">
    <source>
        <dbReference type="ARBA" id="ARBA00023125"/>
    </source>
</evidence>
<name>A0A927GPW6_9BACL</name>